<dbReference type="OrthoDB" id="8407241at2759"/>
<dbReference type="FunFam" id="2.60.20.10:FF:000003">
    <property type="entry name" value="Crystallin gamma S"/>
    <property type="match status" value="1"/>
</dbReference>
<comment type="function">
    <text evidence="1">Crystallins are the dominant structural components of the vertebrate eye lens.</text>
</comment>
<feature type="domain" description="Beta/gamma crystallin 'Greek key'" evidence="5">
    <location>
        <begin position="131"/>
        <end position="173"/>
    </location>
</feature>
<dbReference type="FunFam" id="2.60.20.10:FF:000001">
    <property type="entry name" value="Crystallin gamma S"/>
    <property type="match status" value="1"/>
</dbReference>
<keyword evidence="3" id="KW-0273">Eye lens protein</keyword>
<evidence type="ECO:0000313" key="6">
    <source>
        <dbReference type="EMBL" id="GCB82600.1"/>
    </source>
</evidence>
<dbReference type="GO" id="GO:0007601">
    <property type="term" value="P:visual perception"/>
    <property type="evidence" value="ECO:0007669"/>
    <property type="project" value="TreeGrafter"/>
</dbReference>
<dbReference type="AlphaFoldDB" id="A0A401QB53"/>
<evidence type="ECO:0000313" key="7">
    <source>
        <dbReference type="Proteomes" id="UP000288216"/>
    </source>
</evidence>
<proteinExistence type="inferred from homology"/>
<feature type="domain" description="Beta/gamma crystallin 'Greek key'" evidence="5">
    <location>
        <begin position="2"/>
        <end position="40"/>
    </location>
</feature>
<organism evidence="6 7">
    <name type="scientific">Scyliorhinus torazame</name>
    <name type="common">Cloudy catshark</name>
    <name type="synonym">Catulus torazame</name>
    <dbReference type="NCBI Taxonomy" id="75743"/>
    <lineage>
        <taxon>Eukaryota</taxon>
        <taxon>Metazoa</taxon>
        <taxon>Chordata</taxon>
        <taxon>Craniata</taxon>
        <taxon>Vertebrata</taxon>
        <taxon>Chondrichthyes</taxon>
        <taxon>Elasmobranchii</taxon>
        <taxon>Galeomorphii</taxon>
        <taxon>Galeoidea</taxon>
        <taxon>Carcharhiniformes</taxon>
        <taxon>Scyliorhinidae</taxon>
        <taxon>Scyliorhinus</taxon>
    </lineage>
</organism>
<dbReference type="SMART" id="SM00247">
    <property type="entry name" value="XTALbg"/>
    <property type="match status" value="2"/>
</dbReference>
<dbReference type="PROSITE" id="PS50915">
    <property type="entry name" value="CRYSTALLIN_BETA_GAMMA"/>
    <property type="match status" value="4"/>
</dbReference>
<keyword evidence="4" id="KW-0677">Repeat</keyword>
<feature type="domain" description="Beta/gamma crystallin 'Greek key'" evidence="5">
    <location>
        <begin position="90"/>
        <end position="130"/>
    </location>
</feature>
<dbReference type="GO" id="GO:0005212">
    <property type="term" value="F:structural constituent of eye lens"/>
    <property type="evidence" value="ECO:0007669"/>
    <property type="project" value="UniProtKB-KW"/>
</dbReference>
<comment type="similarity">
    <text evidence="2">Belongs to the beta/gamma-crystallin family.</text>
</comment>
<dbReference type="PANTHER" id="PTHR11818:SF129">
    <property type="entry name" value="CRYSTALLIN, GAMMA M6-RELATED"/>
    <property type="match status" value="1"/>
</dbReference>
<dbReference type="PANTHER" id="PTHR11818">
    <property type="entry name" value="BETA/GAMMA CRYSTALLIN"/>
    <property type="match status" value="1"/>
</dbReference>
<accession>A0A401QB53</accession>
<evidence type="ECO:0000256" key="4">
    <source>
        <dbReference type="ARBA" id="ARBA00022737"/>
    </source>
</evidence>
<keyword evidence="7" id="KW-1185">Reference proteome</keyword>
<dbReference type="SUPFAM" id="SSF49695">
    <property type="entry name" value="gamma-Crystallin-like"/>
    <property type="match status" value="1"/>
</dbReference>
<protein>
    <recommendedName>
        <fullName evidence="5">Beta/gamma crystallin 'Greek key' domain-containing protein</fullName>
    </recommendedName>
</protein>
<dbReference type="PRINTS" id="PR01367">
    <property type="entry name" value="BGCRYSTALLIN"/>
</dbReference>
<dbReference type="Gene3D" id="2.60.20.10">
    <property type="entry name" value="Crystallins"/>
    <property type="match status" value="2"/>
</dbReference>
<dbReference type="OMA" id="AFKFREF"/>
<comment type="caution">
    <text evidence="6">The sequence shown here is derived from an EMBL/GenBank/DDBJ whole genome shotgun (WGS) entry which is preliminary data.</text>
</comment>
<dbReference type="EMBL" id="BFAA01022271">
    <property type="protein sequence ID" value="GCB82600.1"/>
    <property type="molecule type" value="Genomic_DNA"/>
</dbReference>
<dbReference type="InterPro" id="IPR050252">
    <property type="entry name" value="Beta/Gamma-Crystallin"/>
</dbReference>
<feature type="domain" description="Beta/gamma crystallin 'Greek key'" evidence="5">
    <location>
        <begin position="41"/>
        <end position="83"/>
    </location>
</feature>
<dbReference type="GO" id="GO:0002088">
    <property type="term" value="P:lens development in camera-type eye"/>
    <property type="evidence" value="ECO:0007669"/>
    <property type="project" value="TreeGrafter"/>
</dbReference>
<evidence type="ECO:0000256" key="3">
    <source>
        <dbReference type="ARBA" id="ARBA00022613"/>
    </source>
</evidence>
<evidence type="ECO:0000259" key="5">
    <source>
        <dbReference type="PROSITE" id="PS50915"/>
    </source>
</evidence>
<dbReference type="Proteomes" id="UP000288216">
    <property type="component" value="Unassembled WGS sequence"/>
</dbReference>
<name>A0A401QB53_SCYTO</name>
<evidence type="ECO:0000256" key="1">
    <source>
        <dbReference type="ARBA" id="ARBA00003689"/>
    </source>
</evidence>
<reference evidence="6 7" key="1">
    <citation type="journal article" date="2018" name="Nat. Ecol. Evol.">
        <title>Shark genomes provide insights into elasmobranch evolution and the origin of vertebrates.</title>
        <authorList>
            <person name="Hara Y"/>
            <person name="Yamaguchi K"/>
            <person name="Onimaru K"/>
            <person name="Kadota M"/>
            <person name="Koyanagi M"/>
            <person name="Keeley SD"/>
            <person name="Tatsumi K"/>
            <person name="Tanaka K"/>
            <person name="Motone F"/>
            <person name="Kageyama Y"/>
            <person name="Nozu R"/>
            <person name="Adachi N"/>
            <person name="Nishimura O"/>
            <person name="Nakagawa R"/>
            <person name="Tanegashima C"/>
            <person name="Kiyatake I"/>
            <person name="Matsumoto R"/>
            <person name="Murakumo K"/>
            <person name="Nishida K"/>
            <person name="Terakita A"/>
            <person name="Kuratani S"/>
            <person name="Sato K"/>
            <person name="Hyodo S Kuraku.S."/>
        </authorList>
    </citation>
    <scope>NUCLEOTIDE SEQUENCE [LARGE SCALE GENOMIC DNA]</scope>
</reference>
<dbReference type="InterPro" id="IPR011024">
    <property type="entry name" value="G_crystallin-like"/>
</dbReference>
<sequence>MGKIIFYEDKNFQGQCYECSTDCSDLHSFFSRCNSIRVESGCWVLYEKTNYIGYQYIMTRGEYPDYQHWNGYNESIKSCRLIRHATGGLYKIRIYEKAEFGGQVVELTEDCPSVHDRFPYRELQSCRVMEGAWAFYEHPNYRGRQYLLERGEYRHYSDWGATFPTVGSCRRIMEF</sequence>
<gene>
    <name evidence="6" type="ORF">scyTo_0022366</name>
</gene>
<evidence type="ECO:0000256" key="2">
    <source>
        <dbReference type="ARBA" id="ARBA00009646"/>
    </source>
</evidence>
<dbReference type="InterPro" id="IPR001064">
    <property type="entry name" value="Beta/gamma_crystallin"/>
</dbReference>
<dbReference type="Pfam" id="PF00030">
    <property type="entry name" value="Crystall"/>
    <property type="match status" value="2"/>
</dbReference>